<dbReference type="Proteomes" id="UP000006731">
    <property type="component" value="Chromosome"/>
</dbReference>
<sequence length="416" mass="49071">MMKRFWFFLESYVFVWTNHEAVLLYDSLSGKGVTWKLTDPVRTIVMELMKKENLYCMELTEDDLNVPEVTEFVSEIRRNFIGDLYSQEEFRQKPLVIVPEVSVNENLENDVETMNNLELFGQKIVNNLRVVTMRLTGECSINCRYCQTVDKQIVWCRKQDNRLSYNEICRLLEQLKHTPVTLINFVGGNVLSYPFLDELLNELKKHSFGKCFYLYYKQSVDYEQIRAKLLNDPSVSIKFLIDYPVNEYAISACVALPNERVEYCFAVTSEEEFQEVSRIIDVYKLKANIYPFYTIDNLDFFEKYVFQTLEDVMALCRTKKDIFAHQLVNTHFFGTLYIDCDGKVYPNFNSKSIGTIDGYVKDWVFQEMKQGKMWHWTRDSLPACKECLYKYLCPSPSNYELVIGKPNLCHVKPWKC</sequence>
<dbReference type="AlphaFoldDB" id="Q5L7T0"/>
<dbReference type="InterPro" id="IPR026418">
    <property type="entry name" value="Pseudo_rSAM"/>
</dbReference>
<keyword evidence="4" id="KW-0408">Iron</keyword>
<proteinExistence type="predicted"/>
<evidence type="ECO:0000256" key="5">
    <source>
        <dbReference type="ARBA" id="ARBA00023014"/>
    </source>
</evidence>
<dbReference type="GO" id="GO:0046872">
    <property type="term" value="F:metal ion binding"/>
    <property type="evidence" value="ECO:0007669"/>
    <property type="project" value="UniProtKB-KW"/>
</dbReference>
<keyword evidence="5" id="KW-0411">Iron-sulfur</keyword>
<evidence type="ECO:0000256" key="1">
    <source>
        <dbReference type="ARBA" id="ARBA00001966"/>
    </source>
</evidence>
<dbReference type="HOGENOM" id="CLU_674144_0_0_10"/>
<dbReference type="PANTHER" id="PTHR11228">
    <property type="entry name" value="RADICAL SAM DOMAIN PROTEIN"/>
    <property type="match status" value="1"/>
</dbReference>
<feature type="domain" description="Radical SAM core" evidence="6">
    <location>
        <begin position="125"/>
        <end position="331"/>
    </location>
</feature>
<evidence type="ECO:0000256" key="3">
    <source>
        <dbReference type="ARBA" id="ARBA00022723"/>
    </source>
</evidence>
<dbReference type="EMBL" id="CR626927">
    <property type="protein sequence ID" value="CAH09869.1"/>
    <property type="molecule type" value="Genomic_DNA"/>
</dbReference>
<dbReference type="DNASU" id="3287605"/>
<evidence type="ECO:0000313" key="7">
    <source>
        <dbReference type="EMBL" id="CAH09869.1"/>
    </source>
</evidence>
<organism evidence="7 8">
    <name type="scientific">Bacteroides fragilis (strain ATCC 25285 / DSM 2151 / CCUG 4856 / JCM 11019 / LMG 10263 / NCTC 9343 / Onslow / VPI 2553 / EN-2)</name>
    <dbReference type="NCBI Taxonomy" id="272559"/>
    <lineage>
        <taxon>Bacteria</taxon>
        <taxon>Pseudomonadati</taxon>
        <taxon>Bacteroidota</taxon>
        <taxon>Bacteroidia</taxon>
        <taxon>Bacteroidales</taxon>
        <taxon>Bacteroidaceae</taxon>
        <taxon>Bacteroides</taxon>
    </lineage>
</organism>
<dbReference type="InterPro" id="IPR050377">
    <property type="entry name" value="Radical_SAM_PqqE_MftC-like"/>
</dbReference>
<dbReference type="GO" id="GO:0003824">
    <property type="term" value="F:catalytic activity"/>
    <property type="evidence" value="ECO:0007669"/>
    <property type="project" value="InterPro"/>
</dbReference>
<dbReference type="Gene3D" id="3.20.20.70">
    <property type="entry name" value="Aldolase class I"/>
    <property type="match status" value="1"/>
</dbReference>
<dbReference type="PROSITE" id="PS51918">
    <property type="entry name" value="RADICAL_SAM"/>
    <property type="match status" value="1"/>
</dbReference>
<dbReference type="GO" id="GO:0051536">
    <property type="term" value="F:iron-sulfur cluster binding"/>
    <property type="evidence" value="ECO:0007669"/>
    <property type="project" value="UniProtKB-KW"/>
</dbReference>
<evidence type="ECO:0000313" key="8">
    <source>
        <dbReference type="Proteomes" id="UP000006731"/>
    </source>
</evidence>
<gene>
    <name evidence="7" type="ORF">BF9343_4088</name>
</gene>
<keyword evidence="2" id="KW-0949">S-adenosyl-L-methionine</keyword>
<name>Q5L7T0_BACFN</name>
<dbReference type="NCBIfam" id="TIGR04150">
    <property type="entry name" value="pseudo_rSAM_GG"/>
    <property type="match status" value="1"/>
</dbReference>
<dbReference type="InterPro" id="IPR058240">
    <property type="entry name" value="rSAM_sf"/>
</dbReference>
<dbReference type="eggNOG" id="COG0535">
    <property type="taxonomic scope" value="Bacteria"/>
</dbReference>
<dbReference type="InterPro" id="IPR007197">
    <property type="entry name" value="rSAM"/>
</dbReference>
<dbReference type="PANTHER" id="PTHR11228:SF7">
    <property type="entry name" value="PQQA PEPTIDE CYCLASE"/>
    <property type="match status" value="1"/>
</dbReference>
<dbReference type="PaxDb" id="272559-BF9343_4088"/>
<accession>Q5L7T0</accession>
<evidence type="ECO:0000259" key="6">
    <source>
        <dbReference type="PROSITE" id="PS51918"/>
    </source>
</evidence>
<dbReference type="SFLD" id="SFLDS00029">
    <property type="entry name" value="Radical_SAM"/>
    <property type="match status" value="1"/>
</dbReference>
<evidence type="ECO:0000256" key="2">
    <source>
        <dbReference type="ARBA" id="ARBA00022691"/>
    </source>
</evidence>
<reference evidence="7 8" key="1">
    <citation type="journal article" date="2005" name="Science">
        <title>Extensive DNA inversions in the B. fragilis genome control variable gene expression.</title>
        <authorList>
            <person name="Cerdeno-Tarraga A.M."/>
            <person name="Patrick S."/>
            <person name="Crosmann L."/>
            <person name="Blakely G."/>
            <person name="Abratt V."/>
            <person name="Lennard N."/>
            <person name="Duerden B."/>
            <person name="Poxton I."/>
            <person name="Harris B."/>
            <person name="Quail M.A."/>
            <person name="Barron A."/>
            <person name="Clarck L."/>
            <person name="Corton C."/>
            <person name="Doggett J."/>
            <person name="Holden M.T.G."/>
            <person name="Larke N."/>
            <person name="Line A."/>
            <person name="Lord A."/>
            <person name="Norbertczak H."/>
            <person name="Ormond D."/>
            <person name="Price C."/>
            <person name="Rabbinowitsch E."/>
            <person name="Woodward J."/>
            <person name="Barrel B.G."/>
            <person name="Parkhill J."/>
        </authorList>
    </citation>
    <scope>NUCLEOTIDE SEQUENCE [LARGE SCALE GENOMIC DNA]</scope>
    <source>
        <strain evidence="8">ATCC 25285 / DSM 2151 / CCUG 4856 / JCM 11019 / LMG 10263 / NCTC 9343 / Onslow / VPI 2553 / EN-2</strain>
    </source>
</reference>
<keyword evidence="8" id="KW-1185">Reference proteome</keyword>
<dbReference type="SUPFAM" id="SSF102114">
    <property type="entry name" value="Radical SAM enzymes"/>
    <property type="match status" value="1"/>
</dbReference>
<comment type="cofactor">
    <cofactor evidence="1">
        <name>[4Fe-4S] cluster</name>
        <dbReference type="ChEBI" id="CHEBI:49883"/>
    </cofactor>
</comment>
<dbReference type="KEGG" id="bfs:BF9343_4088"/>
<protein>
    <recommendedName>
        <fullName evidence="6">Radical SAM core domain-containing protein</fullName>
    </recommendedName>
</protein>
<evidence type="ECO:0000256" key="4">
    <source>
        <dbReference type="ARBA" id="ARBA00023004"/>
    </source>
</evidence>
<dbReference type="InterPro" id="IPR013785">
    <property type="entry name" value="Aldolase_TIM"/>
</dbReference>
<keyword evidence="3" id="KW-0479">Metal-binding</keyword>